<dbReference type="PANTHER" id="PTHR43462:SF1">
    <property type="entry name" value="ALANYL-TRNA EDITING PROTEIN AARSD1"/>
    <property type="match status" value="1"/>
</dbReference>
<proteinExistence type="predicted"/>
<keyword evidence="4" id="KW-0479">Metal-binding</keyword>
<reference evidence="9" key="1">
    <citation type="journal article" date="2020" name="mSystems">
        <title>Genome- and Community-Level Interaction Insights into Carbon Utilization and Element Cycling Functions of Hydrothermarchaeota in Hydrothermal Sediment.</title>
        <authorList>
            <person name="Zhou Z."/>
            <person name="Liu Y."/>
            <person name="Xu W."/>
            <person name="Pan J."/>
            <person name="Luo Z.H."/>
            <person name="Li M."/>
        </authorList>
    </citation>
    <scope>NUCLEOTIDE SEQUENCE [LARGE SCALE GENOMIC DNA]</scope>
    <source>
        <strain evidence="9">SpSt-81</strain>
    </source>
</reference>
<evidence type="ECO:0000256" key="2">
    <source>
        <dbReference type="ARBA" id="ARBA00004496"/>
    </source>
</evidence>
<feature type="coiled-coil region" evidence="7">
    <location>
        <begin position="252"/>
        <end position="279"/>
    </location>
</feature>
<feature type="domain" description="Alanyl-transfer RNA synthetases family profile" evidence="8">
    <location>
        <begin position="1"/>
        <end position="231"/>
    </location>
</feature>
<dbReference type="GO" id="GO:0004813">
    <property type="term" value="F:alanine-tRNA ligase activity"/>
    <property type="evidence" value="ECO:0007669"/>
    <property type="project" value="InterPro"/>
</dbReference>
<dbReference type="GO" id="GO:0002161">
    <property type="term" value="F:aminoacyl-tRNA deacylase activity"/>
    <property type="evidence" value="ECO:0007669"/>
    <property type="project" value="UniProtKB-ARBA"/>
</dbReference>
<dbReference type="GO" id="GO:0005737">
    <property type="term" value="C:cytoplasm"/>
    <property type="evidence" value="ECO:0007669"/>
    <property type="project" value="UniProtKB-SubCell"/>
</dbReference>
<dbReference type="SMART" id="SM00863">
    <property type="entry name" value="tRNA_SAD"/>
    <property type="match status" value="1"/>
</dbReference>
<dbReference type="Gene3D" id="3.30.980.10">
    <property type="entry name" value="Threonyl-trna Synthetase, Chain A, domain 2"/>
    <property type="match status" value="1"/>
</dbReference>
<dbReference type="Gene3D" id="2.40.30.130">
    <property type="match status" value="1"/>
</dbReference>
<dbReference type="Pfam" id="PF07973">
    <property type="entry name" value="tRNA_SAD"/>
    <property type="match status" value="1"/>
</dbReference>
<dbReference type="InterPro" id="IPR018165">
    <property type="entry name" value="Ala-tRNA-synth_IIc_core"/>
</dbReference>
<evidence type="ECO:0000256" key="5">
    <source>
        <dbReference type="ARBA" id="ARBA00022833"/>
    </source>
</evidence>
<dbReference type="InterPro" id="IPR051335">
    <property type="entry name" value="Alanyl-tRNA_Editing_Enzymes"/>
</dbReference>
<dbReference type="InterPro" id="IPR009000">
    <property type="entry name" value="Transl_B-barrel_sf"/>
</dbReference>
<dbReference type="PROSITE" id="PS50860">
    <property type="entry name" value="AA_TRNA_LIGASE_II_ALA"/>
    <property type="match status" value="1"/>
</dbReference>
<evidence type="ECO:0000256" key="3">
    <source>
        <dbReference type="ARBA" id="ARBA00017959"/>
    </source>
</evidence>
<dbReference type="Pfam" id="PF01411">
    <property type="entry name" value="tRNA-synt_2c"/>
    <property type="match status" value="1"/>
</dbReference>
<dbReference type="SUPFAM" id="SSF50447">
    <property type="entry name" value="Translation proteins"/>
    <property type="match status" value="1"/>
</dbReference>
<keyword evidence="5" id="KW-0862">Zinc</keyword>
<accession>A0A7C3MJ59</accession>
<sequence length="381" mass="44464">MNTKKIFYNDPNIVNWESKVIDIKKENNFFILSLSETIFYPEGGGQPYDKGEIRSDNWILLVSHVWEEDGKIWHKGILNGCREPLIDEKVELYVDIDLRREYMEQHTAQHLLSALIEKNYSLETTGFQILEDHTKIEIPYRGFDPKGFVNEIESTVNRYIKEDISVKVYWKDEDIRIVEIVGLDVNPCGGLHVNRLGEIGLFKIVDFYKKNNDLWRVEFVAGSRILKRLSMREEEYKYIKEKLGNPDIYDGISKLFTKLETLEKDNKRLRERINKYVAKELIGLAVNKENIRIVLNILEEDINTIKFVVQEIMKENGILGIILNSQGQAIIFRSYDVSTGLFNKILEKLTEIGWKGSKGEYFLQGKVEDPEKAINYIKSLL</sequence>
<evidence type="ECO:0000256" key="1">
    <source>
        <dbReference type="ARBA" id="ARBA00001947"/>
    </source>
</evidence>
<evidence type="ECO:0000313" key="9">
    <source>
        <dbReference type="EMBL" id="HFX13213.1"/>
    </source>
</evidence>
<comment type="subcellular location">
    <subcellularLocation>
        <location evidence="2">Cytoplasm</location>
    </subcellularLocation>
</comment>
<dbReference type="GO" id="GO:0006419">
    <property type="term" value="P:alanyl-tRNA aminoacylation"/>
    <property type="evidence" value="ECO:0007669"/>
    <property type="project" value="InterPro"/>
</dbReference>
<dbReference type="AlphaFoldDB" id="A0A7C3MJ59"/>
<dbReference type="GO" id="GO:0005524">
    <property type="term" value="F:ATP binding"/>
    <property type="evidence" value="ECO:0007669"/>
    <property type="project" value="InterPro"/>
</dbReference>
<gene>
    <name evidence="9" type="ORF">ENW00_03515</name>
</gene>
<protein>
    <recommendedName>
        <fullName evidence="3">Alanine--tRNA ligase</fullName>
    </recommendedName>
    <alternativeName>
        <fullName evidence="6">Alanyl-tRNA synthetase</fullName>
    </alternativeName>
</protein>
<dbReference type="InterPro" id="IPR012947">
    <property type="entry name" value="tRNA_SAD"/>
</dbReference>
<comment type="cofactor">
    <cofactor evidence="1">
        <name>Zn(2+)</name>
        <dbReference type="ChEBI" id="CHEBI:29105"/>
    </cofactor>
</comment>
<evidence type="ECO:0000256" key="6">
    <source>
        <dbReference type="ARBA" id="ARBA00032577"/>
    </source>
</evidence>
<evidence type="ECO:0000256" key="7">
    <source>
        <dbReference type="SAM" id="Coils"/>
    </source>
</evidence>
<evidence type="ECO:0000259" key="8">
    <source>
        <dbReference type="PROSITE" id="PS50860"/>
    </source>
</evidence>
<dbReference type="EMBL" id="DTIN01000011">
    <property type="protein sequence ID" value="HFX13213.1"/>
    <property type="molecule type" value="Genomic_DNA"/>
</dbReference>
<dbReference type="GO" id="GO:0046872">
    <property type="term" value="F:metal ion binding"/>
    <property type="evidence" value="ECO:0007669"/>
    <property type="project" value="UniProtKB-KW"/>
</dbReference>
<dbReference type="SUPFAM" id="SSF55186">
    <property type="entry name" value="ThrRS/AlaRS common domain"/>
    <property type="match status" value="1"/>
</dbReference>
<dbReference type="InterPro" id="IPR018164">
    <property type="entry name" value="Ala-tRNA-synth_IIc_N"/>
</dbReference>
<comment type="caution">
    <text evidence="9">The sequence shown here is derived from an EMBL/GenBank/DDBJ whole genome shotgun (WGS) entry which is preliminary data.</text>
</comment>
<dbReference type="GO" id="GO:0003676">
    <property type="term" value="F:nucleic acid binding"/>
    <property type="evidence" value="ECO:0007669"/>
    <property type="project" value="InterPro"/>
</dbReference>
<name>A0A7C3MJ59_DICTH</name>
<organism evidence="9">
    <name type="scientific">Dictyoglomus thermophilum</name>
    <dbReference type="NCBI Taxonomy" id="14"/>
    <lineage>
        <taxon>Bacteria</taxon>
        <taxon>Pseudomonadati</taxon>
        <taxon>Dictyoglomota</taxon>
        <taxon>Dictyoglomia</taxon>
        <taxon>Dictyoglomales</taxon>
        <taxon>Dictyoglomaceae</taxon>
        <taxon>Dictyoglomus</taxon>
    </lineage>
</organism>
<keyword evidence="7" id="KW-0175">Coiled coil</keyword>
<evidence type="ECO:0000256" key="4">
    <source>
        <dbReference type="ARBA" id="ARBA00022723"/>
    </source>
</evidence>
<dbReference type="InterPro" id="IPR018163">
    <property type="entry name" value="Thr/Ala-tRNA-synth_IIc_edit"/>
</dbReference>
<dbReference type="PANTHER" id="PTHR43462">
    <property type="entry name" value="ALANYL-TRNA EDITING PROTEIN"/>
    <property type="match status" value="1"/>
</dbReference>